<accession>A0A1I4S2Q3</accession>
<dbReference type="InterPro" id="IPR035093">
    <property type="entry name" value="RelE/ParE_toxin_dom_sf"/>
</dbReference>
<dbReference type="RefSeq" id="WP_092045356.1">
    <property type="nucleotide sequence ID" value="NZ_FOTK01000039.1"/>
</dbReference>
<dbReference type="Proteomes" id="UP000199048">
    <property type="component" value="Unassembled WGS sequence"/>
</dbReference>
<dbReference type="EMBL" id="FOTK01000039">
    <property type="protein sequence ID" value="SFM58812.1"/>
    <property type="molecule type" value="Genomic_DNA"/>
</dbReference>
<evidence type="ECO:0000313" key="3">
    <source>
        <dbReference type="EMBL" id="SFM58812.1"/>
    </source>
</evidence>
<dbReference type="Gene3D" id="3.30.2310.20">
    <property type="entry name" value="RelE-like"/>
    <property type="match status" value="1"/>
</dbReference>
<proteinExistence type="inferred from homology"/>
<dbReference type="PANTHER" id="PTHR33755">
    <property type="entry name" value="TOXIN PARE1-RELATED"/>
    <property type="match status" value="1"/>
</dbReference>
<keyword evidence="2" id="KW-1277">Toxin-antitoxin system</keyword>
<dbReference type="STRING" id="582667.SAMN05192568_103948"/>
<dbReference type="AlphaFoldDB" id="A0A1I4S2Q3"/>
<evidence type="ECO:0000256" key="1">
    <source>
        <dbReference type="ARBA" id="ARBA00006226"/>
    </source>
</evidence>
<dbReference type="Pfam" id="PF05016">
    <property type="entry name" value="ParE_toxin"/>
    <property type="match status" value="1"/>
</dbReference>
<dbReference type="InterPro" id="IPR051803">
    <property type="entry name" value="TA_system_RelE-like_toxin"/>
</dbReference>
<organism evidence="3 4">
    <name type="scientific">Methylobacterium pseudosasicola</name>
    <dbReference type="NCBI Taxonomy" id="582667"/>
    <lineage>
        <taxon>Bacteria</taxon>
        <taxon>Pseudomonadati</taxon>
        <taxon>Pseudomonadota</taxon>
        <taxon>Alphaproteobacteria</taxon>
        <taxon>Hyphomicrobiales</taxon>
        <taxon>Methylobacteriaceae</taxon>
        <taxon>Methylobacterium</taxon>
    </lineage>
</organism>
<evidence type="ECO:0000313" key="4">
    <source>
        <dbReference type="Proteomes" id="UP000199048"/>
    </source>
</evidence>
<dbReference type="OrthoDB" id="595470at2"/>
<reference evidence="4" key="1">
    <citation type="submission" date="2016-10" db="EMBL/GenBank/DDBJ databases">
        <authorList>
            <person name="Varghese N."/>
            <person name="Submissions S."/>
        </authorList>
    </citation>
    <scope>NUCLEOTIDE SEQUENCE [LARGE SCALE GENOMIC DNA]</scope>
    <source>
        <strain evidence="4">BL36</strain>
    </source>
</reference>
<name>A0A1I4S2Q3_9HYPH</name>
<dbReference type="InterPro" id="IPR007712">
    <property type="entry name" value="RelE/ParE_toxin"/>
</dbReference>
<gene>
    <name evidence="3" type="ORF">SAMN05192568_103948</name>
</gene>
<keyword evidence="4" id="KW-1185">Reference proteome</keyword>
<evidence type="ECO:0000256" key="2">
    <source>
        <dbReference type="ARBA" id="ARBA00022649"/>
    </source>
</evidence>
<sequence length="95" mass="10639">MRLRLTPQAQSDVEAIAAYLEARNPRGARHVETAIQAALVLIGRYPEIGPMGRRRVRRFALPRYPYLIFYRLDASADAIAILAIRHASRKPGGLS</sequence>
<comment type="similarity">
    <text evidence="1">Belongs to the RelE toxin family.</text>
</comment>
<protein>
    <submittedName>
        <fullName evidence="3">Plasmid stabilization system protein ParE</fullName>
    </submittedName>
</protein>